<organism evidence="2 3">
    <name type="scientific">Sphingomonas gilva</name>
    <dbReference type="NCBI Taxonomy" id="2305907"/>
    <lineage>
        <taxon>Bacteria</taxon>
        <taxon>Pseudomonadati</taxon>
        <taxon>Pseudomonadota</taxon>
        <taxon>Alphaproteobacteria</taxon>
        <taxon>Sphingomonadales</taxon>
        <taxon>Sphingomonadaceae</taxon>
        <taxon>Sphingomonas</taxon>
    </lineage>
</organism>
<dbReference type="InterPro" id="IPR029063">
    <property type="entry name" value="SAM-dependent_MTases_sf"/>
</dbReference>
<dbReference type="Proteomes" id="UP000266693">
    <property type="component" value="Unassembled WGS sequence"/>
</dbReference>
<name>A0A396RMK9_9SPHN</name>
<protein>
    <submittedName>
        <fullName evidence="2">Methyltransferase domain-containing protein</fullName>
    </submittedName>
</protein>
<dbReference type="SUPFAM" id="SSF53335">
    <property type="entry name" value="S-adenosyl-L-methionine-dependent methyltransferases"/>
    <property type="match status" value="1"/>
</dbReference>
<reference evidence="2 3" key="1">
    <citation type="submission" date="2018-08" db="EMBL/GenBank/DDBJ databases">
        <title>The multiple taxonomic identification of Sphingomonas gilva.</title>
        <authorList>
            <person name="Zhu D."/>
            <person name="Zheng S."/>
        </authorList>
    </citation>
    <scope>NUCLEOTIDE SEQUENCE [LARGE SCALE GENOMIC DNA]</scope>
    <source>
        <strain evidence="2 3">ZDH117</strain>
    </source>
</reference>
<dbReference type="Gene3D" id="3.40.50.150">
    <property type="entry name" value="Vaccinia Virus protein VP39"/>
    <property type="match status" value="1"/>
</dbReference>
<dbReference type="OrthoDB" id="9800454at2"/>
<keyword evidence="3" id="KW-1185">Reference proteome</keyword>
<dbReference type="GO" id="GO:0032259">
    <property type="term" value="P:methylation"/>
    <property type="evidence" value="ECO:0007669"/>
    <property type="project" value="UniProtKB-KW"/>
</dbReference>
<dbReference type="EMBL" id="QWLV01000003">
    <property type="protein sequence ID" value="RHW17640.1"/>
    <property type="molecule type" value="Genomic_DNA"/>
</dbReference>
<feature type="domain" description="Methyltransferase" evidence="1">
    <location>
        <begin position="60"/>
        <end position="150"/>
    </location>
</feature>
<sequence>MSLAVRAHAEERMDDPALDAHIYAAVLRDLARVNRTTLAARPTLDFLKRAVGDRRRFRLLDVGFGDGDMLRRIARWAQARGVAADLVGIDLNPRSAAVAEADTPAELAIAYRTGDYADLAGQEWDIVVSSLVAHHMTHDQLIAFLRFMDREARIGWLVNDLHRHGFAHAGFQLLARLMRWHPIVRADGTLSIARSYRPDEWPPILAEAGIEGATVARNFPFRLCVTWVR</sequence>
<gene>
    <name evidence="2" type="ORF">D1610_09350</name>
</gene>
<evidence type="ECO:0000259" key="1">
    <source>
        <dbReference type="Pfam" id="PF13649"/>
    </source>
</evidence>
<dbReference type="RefSeq" id="WP_118863905.1">
    <property type="nucleotide sequence ID" value="NZ_QWLV01000003.1"/>
</dbReference>
<dbReference type="Pfam" id="PF13649">
    <property type="entry name" value="Methyltransf_25"/>
    <property type="match status" value="1"/>
</dbReference>
<dbReference type="InterPro" id="IPR041698">
    <property type="entry name" value="Methyltransf_25"/>
</dbReference>
<keyword evidence="2" id="KW-0489">Methyltransferase</keyword>
<proteinExistence type="predicted"/>
<dbReference type="CDD" id="cd02440">
    <property type="entry name" value="AdoMet_MTases"/>
    <property type="match status" value="1"/>
</dbReference>
<evidence type="ECO:0000313" key="2">
    <source>
        <dbReference type="EMBL" id="RHW17640.1"/>
    </source>
</evidence>
<keyword evidence="2" id="KW-0808">Transferase</keyword>
<dbReference type="AlphaFoldDB" id="A0A396RMK9"/>
<evidence type="ECO:0000313" key="3">
    <source>
        <dbReference type="Proteomes" id="UP000266693"/>
    </source>
</evidence>
<accession>A0A396RMK9</accession>
<comment type="caution">
    <text evidence="2">The sequence shown here is derived from an EMBL/GenBank/DDBJ whole genome shotgun (WGS) entry which is preliminary data.</text>
</comment>
<dbReference type="GO" id="GO:0008168">
    <property type="term" value="F:methyltransferase activity"/>
    <property type="evidence" value="ECO:0007669"/>
    <property type="project" value="UniProtKB-KW"/>
</dbReference>